<protein>
    <submittedName>
        <fullName evidence="1">Uncharacterized protein</fullName>
    </submittedName>
</protein>
<dbReference type="EMBL" id="NESQ01000026">
    <property type="protein sequence ID" value="PUU82574.1"/>
    <property type="molecule type" value="Genomic_DNA"/>
</dbReference>
<comment type="caution">
    <text evidence="1">The sequence shown here is derived from an EMBL/GenBank/DDBJ whole genome shotgun (WGS) entry which is preliminary data.</text>
</comment>
<reference evidence="1 2" key="1">
    <citation type="submission" date="2017-04" db="EMBL/GenBank/DDBJ databases">
        <title>Draft genome sequence of Tuber borchii Vittad., a whitish edible truffle.</title>
        <authorList>
            <consortium name="DOE Joint Genome Institute"/>
            <person name="Murat C."/>
            <person name="Kuo A."/>
            <person name="Barry K.W."/>
            <person name="Clum A."/>
            <person name="Dockter R.B."/>
            <person name="Fauchery L."/>
            <person name="Iotti M."/>
            <person name="Kohler A."/>
            <person name="Labutti K."/>
            <person name="Lindquist E.A."/>
            <person name="Lipzen A."/>
            <person name="Ohm R.A."/>
            <person name="Wang M."/>
            <person name="Grigoriev I.V."/>
            <person name="Zambonelli A."/>
            <person name="Martin F.M."/>
        </authorList>
    </citation>
    <scope>NUCLEOTIDE SEQUENCE [LARGE SCALE GENOMIC DNA]</scope>
    <source>
        <strain evidence="1 2">Tbo3840</strain>
    </source>
</reference>
<organism evidence="1 2">
    <name type="scientific">Tuber borchii</name>
    <name type="common">White truffle</name>
    <dbReference type="NCBI Taxonomy" id="42251"/>
    <lineage>
        <taxon>Eukaryota</taxon>
        <taxon>Fungi</taxon>
        <taxon>Dikarya</taxon>
        <taxon>Ascomycota</taxon>
        <taxon>Pezizomycotina</taxon>
        <taxon>Pezizomycetes</taxon>
        <taxon>Pezizales</taxon>
        <taxon>Tuberaceae</taxon>
        <taxon>Tuber</taxon>
    </lineage>
</organism>
<proteinExistence type="predicted"/>
<sequence>MESDHRVNGKNEAFVDPHHLHEAVVAISDLSRGFVKLNPISAIKSFLSKVPELRDGADTNVSSLEIP</sequence>
<keyword evidence="2" id="KW-1185">Reference proteome</keyword>
<dbReference type="AlphaFoldDB" id="A0A2T7A4C4"/>
<evidence type="ECO:0000313" key="2">
    <source>
        <dbReference type="Proteomes" id="UP000244722"/>
    </source>
</evidence>
<gene>
    <name evidence="1" type="ORF">B9Z19DRAFT_1074736</name>
</gene>
<accession>A0A2T7A4C4</accession>
<name>A0A2T7A4C4_TUBBO</name>
<evidence type="ECO:0000313" key="1">
    <source>
        <dbReference type="EMBL" id="PUU82574.1"/>
    </source>
</evidence>
<dbReference type="Proteomes" id="UP000244722">
    <property type="component" value="Unassembled WGS sequence"/>
</dbReference>